<dbReference type="eggNOG" id="arCOG00446">
    <property type="taxonomic scope" value="Archaea"/>
</dbReference>
<dbReference type="Gene3D" id="3.40.50.620">
    <property type="entry name" value="HUPs"/>
    <property type="match status" value="1"/>
</dbReference>
<dbReference type="Pfam" id="PF01012">
    <property type="entry name" value="ETF"/>
    <property type="match status" value="1"/>
</dbReference>
<keyword evidence="4" id="KW-1185">Reference proteome</keyword>
<dbReference type="EMBL" id="AOHZ01000095">
    <property type="protein sequence ID" value="ELY49531.1"/>
    <property type="molecule type" value="Genomic_DNA"/>
</dbReference>
<protein>
    <submittedName>
        <fullName evidence="3">Electron transfer flavoprotein alpha/beta-subunit</fullName>
    </submittedName>
</protein>
<dbReference type="PATRIC" id="fig|1227499.3.peg.4172"/>
<evidence type="ECO:0000256" key="1">
    <source>
        <dbReference type="SAM" id="MobiDB-lite"/>
    </source>
</evidence>
<sequence>MEGTVRSIVLTKGVPDFSEGAVSFDEDGHLERGKTPTVMNPNDEVALRAALQTRVRHGGHVSGMSMGPPGYGDVLREAMESVYTDDNYLLSDRELAASDTWATAITLSAGLETYQAEVGDIDLVFAGFKTADGETGQTGPQTAWAMDWPIVTHVVALEVDPDERRLRAKRLVEGDVDEIETVEAPLPCFVITDPEFEPSYRQASHRLTRKRLREETRERAADHDDHLTTWNHEDLNLDPDYIGLDGSPTIVSSVDPIPKAPSEREATMVDPTDADAMDDVLEELRPHAAGTSDHATEAGD</sequence>
<dbReference type="AlphaFoldDB" id="L9WK27"/>
<dbReference type="STRING" id="1227499.C493_20304"/>
<evidence type="ECO:0000313" key="4">
    <source>
        <dbReference type="Proteomes" id="UP000011602"/>
    </source>
</evidence>
<comment type="caution">
    <text evidence="3">The sequence shown here is derived from an EMBL/GenBank/DDBJ whole genome shotgun (WGS) entry which is preliminary data.</text>
</comment>
<name>L9WK27_9EURY</name>
<dbReference type="InterPro" id="IPR014730">
    <property type="entry name" value="ETF_a/b_N"/>
</dbReference>
<gene>
    <name evidence="3" type="ORF">C493_20304</name>
</gene>
<dbReference type="InterPro" id="IPR012255">
    <property type="entry name" value="ETF_b"/>
</dbReference>
<proteinExistence type="predicted"/>
<organism evidence="3 4">
    <name type="scientific">Natronolimnohabitans innermongolicus JCM 12255</name>
    <dbReference type="NCBI Taxonomy" id="1227499"/>
    <lineage>
        <taxon>Archaea</taxon>
        <taxon>Methanobacteriati</taxon>
        <taxon>Methanobacteriota</taxon>
        <taxon>Stenosarchaea group</taxon>
        <taxon>Halobacteria</taxon>
        <taxon>Halobacteriales</taxon>
        <taxon>Natrialbaceae</taxon>
        <taxon>Natronolimnohabitans</taxon>
    </lineage>
</organism>
<dbReference type="Proteomes" id="UP000011602">
    <property type="component" value="Unassembled WGS sequence"/>
</dbReference>
<dbReference type="SMART" id="SM00893">
    <property type="entry name" value="ETF"/>
    <property type="match status" value="1"/>
</dbReference>
<dbReference type="PANTHER" id="PTHR21294">
    <property type="entry name" value="ELECTRON TRANSFER FLAVOPROTEIN BETA-SUBUNIT"/>
    <property type="match status" value="1"/>
</dbReference>
<reference evidence="3 4" key="1">
    <citation type="journal article" date="2014" name="PLoS Genet.">
        <title>Phylogenetically driven sequencing of extremely halophilic archaea reveals strategies for static and dynamic osmo-response.</title>
        <authorList>
            <person name="Becker E.A."/>
            <person name="Seitzer P.M."/>
            <person name="Tritt A."/>
            <person name="Larsen D."/>
            <person name="Krusor M."/>
            <person name="Yao A.I."/>
            <person name="Wu D."/>
            <person name="Madern D."/>
            <person name="Eisen J.A."/>
            <person name="Darling A.E."/>
            <person name="Facciotti M.T."/>
        </authorList>
    </citation>
    <scope>NUCLEOTIDE SEQUENCE [LARGE SCALE GENOMIC DNA]</scope>
    <source>
        <strain evidence="3 4">JCM 12255</strain>
    </source>
</reference>
<evidence type="ECO:0000259" key="2">
    <source>
        <dbReference type="SMART" id="SM00893"/>
    </source>
</evidence>
<dbReference type="GO" id="GO:0009055">
    <property type="term" value="F:electron transfer activity"/>
    <property type="evidence" value="ECO:0007669"/>
    <property type="project" value="InterPro"/>
</dbReference>
<dbReference type="PANTHER" id="PTHR21294:SF17">
    <property type="entry name" value="PROTEIN FIXA"/>
    <property type="match status" value="1"/>
</dbReference>
<dbReference type="SUPFAM" id="SSF52402">
    <property type="entry name" value="Adenine nucleotide alpha hydrolases-like"/>
    <property type="match status" value="1"/>
</dbReference>
<accession>L9WK27</accession>
<feature type="compositionally biased region" description="Acidic residues" evidence="1">
    <location>
        <begin position="272"/>
        <end position="281"/>
    </location>
</feature>
<dbReference type="PIRSF" id="PIRSF000090">
    <property type="entry name" value="Beta-ETF"/>
    <property type="match status" value="1"/>
</dbReference>
<evidence type="ECO:0000313" key="3">
    <source>
        <dbReference type="EMBL" id="ELY49531.1"/>
    </source>
</evidence>
<feature type="region of interest" description="Disordered" evidence="1">
    <location>
        <begin position="253"/>
        <end position="300"/>
    </location>
</feature>
<feature type="domain" description="Electron transfer flavoprotein alpha/beta-subunit N-terminal" evidence="2">
    <location>
        <begin position="27"/>
        <end position="220"/>
    </location>
</feature>
<dbReference type="InterPro" id="IPR014729">
    <property type="entry name" value="Rossmann-like_a/b/a_fold"/>
</dbReference>